<dbReference type="PRINTS" id="PR00038">
    <property type="entry name" value="HTHLUXR"/>
</dbReference>
<dbReference type="InterPro" id="IPR036388">
    <property type="entry name" value="WH-like_DNA-bd_sf"/>
</dbReference>
<feature type="domain" description="HTH luxR-type" evidence="1">
    <location>
        <begin position="45"/>
        <end position="76"/>
    </location>
</feature>
<protein>
    <recommendedName>
        <fullName evidence="1">HTH luxR-type domain-containing protein</fullName>
    </recommendedName>
</protein>
<evidence type="ECO:0000259" key="1">
    <source>
        <dbReference type="Pfam" id="PF00196"/>
    </source>
</evidence>
<dbReference type="Pfam" id="PF00196">
    <property type="entry name" value="GerE"/>
    <property type="match status" value="1"/>
</dbReference>
<evidence type="ECO:0000313" key="2">
    <source>
        <dbReference type="EMBL" id="CAA9425167.1"/>
    </source>
</evidence>
<organism evidence="2">
    <name type="scientific">uncultured Rubrobacteraceae bacterium</name>
    <dbReference type="NCBI Taxonomy" id="349277"/>
    <lineage>
        <taxon>Bacteria</taxon>
        <taxon>Bacillati</taxon>
        <taxon>Actinomycetota</taxon>
        <taxon>Rubrobacteria</taxon>
        <taxon>Rubrobacterales</taxon>
        <taxon>Rubrobacteraceae</taxon>
        <taxon>environmental samples</taxon>
    </lineage>
</organism>
<accession>A0A6J4PVE8</accession>
<dbReference type="GO" id="GO:0003677">
    <property type="term" value="F:DNA binding"/>
    <property type="evidence" value="ECO:0007669"/>
    <property type="project" value="InterPro"/>
</dbReference>
<dbReference type="InterPro" id="IPR016032">
    <property type="entry name" value="Sig_transdc_resp-reg_C-effctor"/>
</dbReference>
<feature type="non-terminal residue" evidence="2">
    <location>
        <position position="78"/>
    </location>
</feature>
<dbReference type="EMBL" id="CADCUT010000170">
    <property type="protein sequence ID" value="CAA9425167.1"/>
    <property type="molecule type" value="Genomic_DNA"/>
</dbReference>
<sequence length="78" mass="8704">MRNRAEEYAARLLRHLSGEPESEPGALPGVSAERHVPLREAQEAKLTERELQALRLLTLGKTNRQIAQEMLVSVSTAK</sequence>
<name>A0A6J4PVE8_9ACTN</name>
<dbReference type="Gene3D" id="1.10.10.10">
    <property type="entry name" value="Winged helix-like DNA-binding domain superfamily/Winged helix DNA-binding domain"/>
    <property type="match status" value="1"/>
</dbReference>
<dbReference type="GO" id="GO:0006355">
    <property type="term" value="P:regulation of DNA-templated transcription"/>
    <property type="evidence" value="ECO:0007669"/>
    <property type="project" value="InterPro"/>
</dbReference>
<dbReference type="AlphaFoldDB" id="A0A6J4PVE8"/>
<dbReference type="SUPFAM" id="SSF46894">
    <property type="entry name" value="C-terminal effector domain of the bipartite response regulators"/>
    <property type="match status" value="1"/>
</dbReference>
<proteinExistence type="predicted"/>
<dbReference type="InterPro" id="IPR000792">
    <property type="entry name" value="Tscrpt_reg_LuxR_C"/>
</dbReference>
<reference evidence="2" key="1">
    <citation type="submission" date="2020-02" db="EMBL/GenBank/DDBJ databases">
        <authorList>
            <person name="Meier V. D."/>
        </authorList>
    </citation>
    <scope>NUCLEOTIDE SEQUENCE</scope>
    <source>
        <strain evidence="2">AVDCRST_MAG03</strain>
    </source>
</reference>
<gene>
    <name evidence="2" type="ORF">AVDCRST_MAG03-2831</name>
</gene>